<dbReference type="PANTHER" id="PTHR11802">
    <property type="entry name" value="SERINE PROTEASE FAMILY S10 SERINE CARBOXYPEPTIDASE"/>
    <property type="match status" value="1"/>
</dbReference>
<dbReference type="Proteomes" id="UP000192247">
    <property type="component" value="Unassembled WGS sequence"/>
</dbReference>
<keyword evidence="6" id="KW-0325">Glycoprotein</keyword>
<keyword evidence="4 7" id="KW-0732">Signal</keyword>
<dbReference type="Pfam" id="PF00450">
    <property type="entry name" value="Peptidase_S10"/>
    <property type="match status" value="1"/>
</dbReference>
<dbReference type="OrthoDB" id="443318at2759"/>
<dbReference type="AlphaFoldDB" id="A0A1V9XHE8"/>
<protein>
    <recommendedName>
        <fullName evidence="7">Carboxypeptidase</fullName>
        <ecNumber evidence="7">3.4.16.-</ecNumber>
    </recommendedName>
</protein>
<accession>A0A1V9XHE8</accession>
<comment type="caution">
    <text evidence="8">The sequence shown here is derived from an EMBL/GenBank/DDBJ whole genome shotgun (WGS) entry which is preliminary data.</text>
</comment>
<evidence type="ECO:0000256" key="4">
    <source>
        <dbReference type="ARBA" id="ARBA00022729"/>
    </source>
</evidence>
<gene>
    <name evidence="8" type="ORF">BIW11_10066</name>
</gene>
<evidence type="ECO:0000256" key="6">
    <source>
        <dbReference type="ARBA" id="ARBA00023180"/>
    </source>
</evidence>
<dbReference type="InParanoid" id="A0A1V9XHE8"/>
<keyword evidence="5 7" id="KW-0378">Hydrolase</keyword>
<keyword evidence="3 7" id="KW-0645">Protease</keyword>
<dbReference type="PRINTS" id="PR00724">
    <property type="entry name" value="CRBOXYPTASEC"/>
</dbReference>
<evidence type="ECO:0000256" key="3">
    <source>
        <dbReference type="ARBA" id="ARBA00022670"/>
    </source>
</evidence>
<organism evidence="8 9">
    <name type="scientific">Tropilaelaps mercedesae</name>
    <dbReference type="NCBI Taxonomy" id="418985"/>
    <lineage>
        <taxon>Eukaryota</taxon>
        <taxon>Metazoa</taxon>
        <taxon>Ecdysozoa</taxon>
        <taxon>Arthropoda</taxon>
        <taxon>Chelicerata</taxon>
        <taxon>Arachnida</taxon>
        <taxon>Acari</taxon>
        <taxon>Parasitiformes</taxon>
        <taxon>Mesostigmata</taxon>
        <taxon>Gamasina</taxon>
        <taxon>Dermanyssoidea</taxon>
        <taxon>Laelapidae</taxon>
        <taxon>Tropilaelaps</taxon>
    </lineage>
</organism>
<dbReference type="PROSITE" id="PS00131">
    <property type="entry name" value="CARBOXYPEPT_SER_SER"/>
    <property type="match status" value="1"/>
</dbReference>
<sequence length="471" mass="53203">MTFARGVVIACLLAGTWASMRTVYQNRPLQFLQNTTGPESPGDPLFLTPFIEDGQIDLAKHLAKVGPLKGHNVPSYSGYLTVNKTTESNMFFWFFPAYNNARQAPIILWLQGGPGGSSLFGLFVEHGPYKITAHQFARLRRITWAQQFNMLYIDNPVGTGFSFTKTDDGYVTNETEVGRDLFEALQQFFTLFSEYAQNDFYVTGESYAGKYVPAAAYTIHKNKGKAKMKLAGIAIGDGLCDPATMFDYADFLLQIGLLDNTQATHFRTEQNKAKTYIEQGDYISAFKIFDELLNGDKLNGTQSYFKQVTGLDVYYNFLLTKEPASFSYYNTFVQTPQTRRAIHVGNMTYNDGSIVEMRLEGDIMRSVKPWIAELMNNYKVMIYNGQLDIIIAAPLTASFVNSIPWDGANALAETQRIIWRSKLNGDPAGYVRKVNRFTEVLVRNAGHILPYDQPHNAYDMIDRFVNDKPFD</sequence>
<feature type="signal peptide" evidence="7">
    <location>
        <begin position="1"/>
        <end position="18"/>
    </location>
</feature>
<dbReference type="FunFam" id="3.40.50.1820:FF:000096">
    <property type="entry name" value="Carboxypeptidase vitellogenic-like"/>
    <property type="match status" value="1"/>
</dbReference>
<evidence type="ECO:0000256" key="2">
    <source>
        <dbReference type="ARBA" id="ARBA00022645"/>
    </source>
</evidence>
<dbReference type="FunCoup" id="A0A1V9XHE8">
    <property type="interactions" value="59"/>
</dbReference>
<evidence type="ECO:0000256" key="7">
    <source>
        <dbReference type="RuleBase" id="RU361156"/>
    </source>
</evidence>
<feature type="chain" id="PRO_5011825251" description="Carboxypeptidase" evidence="7">
    <location>
        <begin position="19"/>
        <end position="471"/>
    </location>
</feature>
<evidence type="ECO:0000256" key="5">
    <source>
        <dbReference type="ARBA" id="ARBA00022801"/>
    </source>
</evidence>
<dbReference type="PANTHER" id="PTHR11802:SF472">
    <property type="entry name" value="SERINE CARBOXYPEPTIDASE CPVL-RELATED"/>
    <property type="match status" value="1"/>
</dbReference>
<keyword evidence="9" id="KW-1185">Reference proteome</keyword>
<dbReference type="GO" id="GO:0006508">
    <property type="term" value="P:proteolysis"/>
    <property type="evidence" value="ECO:0007669"/>
    <property type="project" value="UniProtKB-KW"/>
</dbReference>
<name>A0A1V9XHE8_9ACAR</name>
<dbReference type="EC" id="3.4.16.-" evidence="7"/>
<dbReference type="SUPFAM" id="SSF53474">
    <property type="entry name" value="alpha/beta-Hydrolases"/>
    <property type="match status" value="1"/>
</dbReference>
<dbReference type="InterPro" id="IPR001563">
    <property type="entry name" value="Peptidase_S10"/>
</dbReference>
<dbReference type="Gene3D" id="3.40.50.1820">
    <property type="entry name" value="alpha/beta hydrolase"/>
    <property type="match status" value="1"/>
</dbReference>
<dbReference type="GO" id="GO:0004185">
    <property type="term" value="F:serine-type carboxypeptidase activity"/>
    <property type="evidence" value="ECO:0007669"/>
    <property type="project" value="UniProtKB-UniRule"/>
</dbReference>
<evidence type="ECO:0000313" key="9">
    <source>
        <dbReference type="Proteomes" id="UP000192247"/>
    </source>
</evidence>
<dbReference type="STRING" id="418985.A0A1V9XHE8"/>
<keyword evidence="2 7" id="KW-0121">Carboxypeptidase</keyword>
<dbReference type="EMBL" id="MNPL01010794">
    <property type="protein sequence ID" value="OQR72929.1"/>
    <property type="molecule type" value="Genomic_DNA"/>
</dbReference>
<dbReference type="InterPro" id="IPR029058">
    <property type="entry name" value="AB_hydrolase_fold"/>
</dbReference>
<proteinExistence type="inferred from homology"/>
<evidence type="ECO:0000256" key="1">
    <source>
        <dbReference type="ARBA" id="ARBA00009431"/>
    </source>
</evidence>
<evidence type="ECO:0000313" key="8">
    <source>
        <dbReference type="EMBL" id="OQR72929.1"/>
    </source>
</evidence>
<dbReference type="InterPro" id="IPR018202">
    <property type="entry name" value="Ser_caboxypep_ser_AS"/>
</dbReference>
<reference evidence="8 9" key="1">
    <citation type="journal article" date="2017" name="Gigascience">
        <title>Draft genome of the honey bee ectoparasitic mite, Tropilaelaps mercedesae, is shaped by the parasitic life history.</title>
        <authorList>
            <person name="Dong X."/>
            <person name="Armstrong S.D."/>
            <person name="Xia D."/>
            <person name="Makepeace B.L."/>
            <person name="Darby A.C."/>
            <person name="Kadowaki T."/>
        </authorList>
    </citation>
    <scope>NUCLEOTIDE SEQUENCE [LARGE SCALE GENOMIC DNA]</scope>
    <source>
        <strain evidence="8">Wuxi-XJTLU</strain>
    </source>
</reference>
<comment type="similarity">
    <text evidence="1 7">Belongs to the peptidase S10 family.</text>
</comment>